<evidence type="ECO:0000256" key="1">
    <source>
        <dbReference type="ARBA" id="ARBA00004651"/>
    </source>
</evidence>
<dbReference type="InterPro" id="IPR051791">
    <property type="entry name" value="Pra-immunoreactive"/>
</dbReference>
<evidence type="ECO:0000313" key="8">
    <source>
        <dbReference type="EMBL" id="UPM55619.1"/>
    </source>
</evidence>
<evidence type="ECO:0000256" key="5">
    <source>
        <dbReference type="ARBA" id="ARBA00023136"/>
    </source>
</evidence>
<feature type="transmembrane region" description="Helical" evidence="6">
    <location>
        <begin position="12"/>
        <end position="34"/>
    </location>
</feature>
<keyword evidence="3 6" id="KW-0812">Transmembrane</keyword>
<organism evidence="8 9">
    <name type="scientific">Gottfriedia acidiceleris</name>
    <dbReference type="NCBI Taxonomy" id="371036"/>
    <lineage>
        <taxon>Bacteria</taxon>
        <taxon>Bacillati</taxon>
        <taxon>Bacillota</taxon>
        <taxon>Bacilli</taxon>
        <taxon>Bacillales</taxon>
        <taxon>Bacillaceae</taxon>
        <taxon>Gottfriedia</taxon>
    </lineage>
</organism>
<gene>
    <name evidence="8" type="ORF">MY490_07230</name>
</gene>
<feature type="domain" description="RDD" evidence="7">
    <location>
        <begin position="8"/>
        <end position="149"/>
    </location>
</feature>
<keyword evidence="2" id="KW-1003">Cell membrane</keyword>
<evidence type="ECO:0000313" key="9">
    <source>
        <dbReference type="Proteomes" id="UP000830639"/>
    </source>
</evidence>
<evidence type="ECO:0000256" key="2">
    <source>
        <dbReference type="ARBA" id="ARBA00022475"/>
    </source>
</evidence>
<protein>
    <submittedName>
        <fullName evidence="8">RDD family protein</fullName>
    </submittedName>
</protein>
<evidence type="ECO:0000256" key="3">
    <source>
        <dbReference type="ARBA" id="ARBA00022692"/>
    </source>
</evidence>
<dbReference type="Pfam" id="PF06271">
    <property type="entry name" value="RDD"/>
    <property type="match status" value="1"/>
</dbReference>
<feature type="transmembrane region" description="Helical" evidence="6">
    <location>
        <begin position="54"/>
        <end position="76"/>
    </location>
</feature>
<dbReference type="InterPro" id="IPR010432">
    <property type="entry name" value="RDD"/>
</dbReference>
<proteinExistence type="predicted"/>
<accession>A0ABY4JP70</accession>
<evidence type="ECO:0000256" key="6">
    <source>
        <dbReference type="SAM" id="Phobius"/>
    </source>
</evidence>
<keyword evidence="9" id="KW-1185">Reference proteome</keyword>
<evidence type="ECO:0000256" key="4">
    <source>
        <dbReference type="ARBA" id="ARBA00022989"/>
    </source>
</evidence>
<sequence>MESYSKLASRSSRLLAILVDGFISFLFIFAISIITGMTKFSTFFNPTRVEKIDIGTSLLSIICVIIFYILIPTFVWKGQTVGKRWLNIAIVKNDDQEVNLKTMIIREIFFLLGYIKIPYFSLVVGLVAFIDPFFIFSSERRTLHDLIAKTKVIDV</sequence>
<name>A0ABY4JP70_9BACI</name>
<reference evidence="8 9" key="1">
    <citation type="submission" date="2022-04" db="EMBL/GenBank/DDBJ databases">
        <title>Mechanism of arsenic methylation and mitigation arsenic toxicity by Bacillus sp. LH14 from an Arsenic-Contaminated Paddy Soil.</title>
        <authorList>
            <person name="Wang D."/>
        </authorList>
    </citation>
    <scope>NUCLEOTIDE SEQUENCE [LARGE SCALE GENOMIC DNA]</scope>
    <source>
        <strain evidence="8 9">LH14</strain>
    </source>
</reference>
<dbReference type="PANTHER" id="PTHR36115">
    <property type="entry name" value="PROLINE-RICH ANTIGEN HOMOLOG-RELATED"/>
    <property type="match status" value="1"/>
</dbReference>
<keyword evidence="5 6" id="KW-0472">Membrane</keyword>
<dbReference type="Proteomes" id="UP000830639">
    <property type="component" value="Chromosome"/>
</dbReference>
<dbReference type="EMBL" id="CP096034">
    <property type="protein sequence ID" value="UPM55619.1"/>
    <property type="molecule type" value="Genomic_DNA"/>
</dbReference>
<feature type="transmembrane region" description="Helical" evidence="6">
    <location>
        <begin position="108"/>
        <end position="130"/>
    </location>
</feature>
<dbReference type="RefSeq" id="WP_248268622.1">
    <property type="nucleotide sequence ID" value="NZ_CP096034.1"/>
</dbReference>
<keyword evidence="4 6" id="KW-1133">Transmembrane helix</keyword>
<comment type="subcellular location">
    <subcellularLocation>
        <location evidence="1">Cell membrane</location>
        <topology evidence="1">Multi-pass membrane protein</topology>
    </subcellularLocation>
</comment>
<evidence type="ECO:0000259" key="7">
    <source>
        <dbReference type="Pfam" id="PF06271"/>
    </source>
</evidence>